<dbReference type="PIRSF" id="PIRSF002465">
    <property type="entry name" value="Phsphlp_syn_PlsX"/>
    <property type="match status" value="1"/>
</dbReference>
<evidence type="ECO:0000256" key="8">
    <source>
        <dbReference type="ARBA" id="ARBA00024069"/>
    </source>
</evidence>
<keyword evidence="2 10" id="KW-0963">Cytoplasm</keyword>
<dbReference type="Proteomes" id="UP000004099">
    <property type="component" value="Unassembled WGS sequence"/>
</dbReference>
<keyword evidence="7 10" id="KW-1208">Phospholipid metabolism</keyword>
<dbReference type="Gene3D" id="3.40.718.10">
    <property type="entry name" value="Isopropylmalate Dehydrogenase"/>
    <property type="match status" value="1"/>
</dbReference>
<dbReference type="SUPFAM" id="SSF53659">
    <property type="entry name" value="Isocitrate/Isopropylmalate dehydrogenase-like"/>
    <property type="match status" value="1"/>
</dbReference>
<dbReference type="GO" id="GO:0043811">
    <property type="term" value="F:phosphate:acyl-[acyl carrier protein] acyltransferase activity"/>
    <property type="evidence" value="ECO:0007669"/>
    <property type="project" value="UniProtKB-UniRule"/>
</dbReference>
<evidence type="ECO:0000256" key="1">
    <source>
        <dbReference type="ARBA" id="ARBA00001232"/>
    </source>
</evidence>
<evidence type="ECO:0000256" key="4">
    <source>
        <dbReference type="ARBA" id="ARBA00022679"/>
    </source>
</evidence>
<proteinExistence type="inferred from homology"/>
<comment type="subunit">
    <text evidence="9 10">Homodimer. Probably interacts with PlsY.</text>
</comment>
<keyword evidence="4 10" id="KW-0808">Transferase</keyword>
<name>E7FR75_9LACO</name>
<keyword evidence="6 10" id="KW-0594">Phospholipid biosynthesis</keyword>
<reference evidence="11 12" key="1">
    <citation type="submission" date="2011-01" db="EMBL/GenBank/DDBJ databases">
        <authorList>
            <person name="Muzny D."/>
            <person name="Qin X."/>
            <person name="Buhay C."/>
            <person name="Dugan-Rocha S."/>
            <person name="Ding Y."/>
            <person name="Chen G."/>
            <person name="Hawes A."/>
            <person name="Holder M."/>
            <person name="Jhangiani S."/>
            <person name="Johnson A."/>
            <person name="Khan Z."/>
            <person name="Li Z."/>
            <person name="Liu W."/>
            <person name="Liu X."/>
            <person name="Perez L."/>
            <person name="Shen H."/>
            <person name="Wang Q."/>
            <person name="Watt J."/>
            <person name="Xi L."/>
            <person name="Xin Y."/>
            <person name="Zhou J."/>
            <person name="Deng J."/>
            <person name="Jiang H."/>
            <person name="Liu Y."/>
            <person name="Qu J."/>
            <person name="Song X.-Z."/>
            <person name="Zhang L."/>
            <person name="Villasana D."/>
            <person name="Johnson A."/>
            <person name="Liu J."/>
            <person name="Liyanage D."/>
            <person name="Lorensuhewa L."/>
            <person name="Robinson T."/>
            <person name="Song A."/>
            <person name="Song B.-B."/>
            <person name="Dinh H."/>
            <person name="Thornton R."/>
            <person name="Coyle M."/>
            <person name="Francisco L."/>
            <person name="Jackson L."/>
            <person name="Javaid M."/>
            <person name="Korchina V."/>
            <person name="Kovar C."/>
            <person name="Mata R."/>
            <person name="Mathew T."/>
            <person name="Ngo R."/>
            <person name="Nguyen L."/>
            <person name="Nguyen N."/>
            <person name="Okwuonu G."/>
            <person name="Ongeri F."/>
            <person name="Pham C."/>
            <person name="Simmons D."/>
            <person name="Wilczek-Boney K."/>
            <person name="Hale W."/>
            <person name="Jakkamsetti A."/>
            <person name="Pham P."/>
            <person name="Ruth R."/>
            <person name="San Lucas F."/>
            <person name="Warren J."/>
            <person name="Zhang J."/>
            <person name="Zhao Z."/>
            <person name="Zhou C."/>
            <person name="Zhu D."/>
            <person name="Lee S."/>
            <person name="Bess C."/>
            <person name="Blankenburg K."/>
            <person name="Forbes L."/>
            <person name="Fu Q."/>
            <person name="Gubbala S."/>
            <person name="Hirani K."/>
            <person name="Jayaseelan J.C."/>
            <person name="Lara F."/>
            <person name="Munidasa M."/>
            <person name="Palculict T."/>
            <person name="Patil S."/>
            <person name="Pu L.-L."/>
            <person name="Saada N."/>
            <person name="Tang L."/>
            <person name="Weissenberger G."/>
            <person name="Zhu Y."/>
            <person name="Hemphill L."/>
            <person name="Shang Y."/>
            <person name="Youmans B."/>
            <person name="Ayvaz T."/>
            <person name="Ross M."/>
            <person name="Santibanez J."/>
            <person name="Aqrawi P."/>
            <person name="Gross S."/>
            <person name="Joshi V."/>
            <person name="Fowler G."/>
            <person name="Nazareth L."/>
            <person name="Reid J."/>
            <person name="Worley K."/>
            <person name="Petrosino J."/>
            <person name="Highlander S."/>
            <person name="Gibbs R."/>
        </authorList>
    </citation>
    <scope>NUCLEOTIDE SEQUENCE [LARGE SCALE GENOMIC DNA]</scope>
    <source>
        <strain evidence="11 12">ATCC 25644</strain>
    </source>
</reference>
<comment type="pathway">
    <text evidence="10">Lipid metabolism; phospholipid metabolism.</text>
</comment>
<comment type="caution">
    <text evidence="11">The sequence shown here is derived from an EMBL/GenBank/DDBJ whole genome shotgun (WGS) entry which is preliminary data.</text>
</comment>
<dbReference type="HOGENOM" id="CLU_039379_1_1_9"/>
<dbReference type="HAMAP" id="MF_00019">
    <property type="entry name" value="PlsX"/>
    <property type="match status" value="1"/>
</dbReference>
<keyword evidence="5 10" id="KW-0443">Lipid metabolism</keyword>
<evidence type="ECO:0000256" key="3">
    <source>
        <dbReference type="ARBA" id="ARBA00022516"/>
    </source>
</evidence>
<dbReference type="GO" id="GO:0008654">
    <property type="term" value="P:phospholipid biosynthetic process"/>
    <property type="evidence" value="ECO:0007669"/>
    <property type="project" value="UniProtKB-KW"/>
</dbReference>
<comment type="similarity">
    <text evidence="10">Belongs to the PlsX family.</text>
</comment>
<dbReference type="PANTHER" id="PTHR30100">
    <property type="entry name" value="FATTY ACID/PHOSPHOLIPID SYNTHESIS PROTEIN PLSX"/>
    <property type="match status" value="1"/>
</dbReference>
<dbReference type="GO" id="GO:0005737">
    <property type="term" value="C:cytoplasm"/>
    <property type="evidence" value="ECO:0007669"/>
    <property type="project" value="UniProtKB-SubCell"/>
</dbReference>
<dbReference type="NCBIfam" id="TIGR00182">
    <property type="entry name" value="plsX"/>
    <property type="match status" value="1"/>
</dbReference>
<comment type="catalytic activity">
    <reaction evidence="1 10">
        <text>a fatty acyl-[ACP] + phosphate = an acyl phosphate + holo-[ACP]</text>
        <dbReference type="Rhea" id="RHEA:42292"/>
        <dbReference type="Rhea" id="RHEA-COMP:9685"/>
        <dbReference type="Rhea" id="RHEA-COMP:14125"/>
        <dbReference type="ChEBI" id="CHEBI:43474"/>
        <dbReference type="ChEBI" id="CHEBI:59918"/>
        <dbReference type="ChEBI" id="CHEBI:64479"/>
        <dbReference type="ChEBI" id="CHEBI:138651"/>
        <dbReference type="EC" id="2.3.1.274"/>
    </reaction>
</comment>
<dbReference type="InterPro" id="IPR012281">
    <property type="entry name" value="Phospholipid_synth_PlsX-like"/>
</dbReference>
<comment type="subcellular location">
    <subcellularLocation>
        <location evidence="10">Cytoplasm</location>
    </subcellularLocation>
    <text evidence="10">Associated with the membrane possibly through PlsY.</text>
</comment>
<keyword evidence="3 10" id="KW-0444">Lipid biosynthesis</keyword>
<dbReference type="EC" id="2.3.1.274" evidence="8 10"/>
<sequence>MIKKTEELLMKIAVDAMGGDYAPKTVVEGVERARDEFSDTEYLLFGDEKQINGLLKNKDRITVVHSSEVIGMNDEPVKAVRKKKDSSLVMAAQAVKNGEADALFSCGNTGALLTAGLLIVGRIKGIPRPGLLSTLPMVSGTSGSFNLLDSGANADSKPEHLYQYALLGKYYAENVRGIQNPRIGLLNNGTEPHKGSKLTLEAHNLIEADKSLNFVGNVEARDLMNDVCDVVVADGFTGNAVLKAIEGTASAVMHLLKDSIMNSGISGKLGALMLKSTFKDIKGRMDQSQYGGAVLLGAKSPVVKAHGASDAKTVYFTLKQIRTMVDGRMVEDFTKYWEDLSAKKAAESDSDTPQK</sequence>
<evidence type="ECO:0000256" key="2">
    <source>
        <dbReference type="ARBA" id="ARBA00022490"/>
    </source>
</evidence>
<evidence type="ECO:0000256" key="6">
    <source>
        <dbReference type="ARBA" id="ARBA00023209"/>
    </source>
</evidence>
<evidence type="ECO:0000313" key="12">
    <source>
        <dbReference type="Proteomes" id="UP000004099"/>
    </source>
</evidence>
<gene>
    <name evidence="10 11" type="primary">plsX</name>
    <name evidence="11" type="ORF">HMPREF0542_11402</name>
</gene>
<comment type="function">
    <text evidence="10">Catalyzes the reversible formation of acyl-phosphate (acyl-PO(4)) from acyl-[acyl-carrier-protein] (acyl-ACP). This enzyme utilizes acyl-ACP as fatty acyl donor, but not acyl-CoA.</text>
</comment>
<organism evidence="11 12">
    <name type="scientific">Ligilactobacillus ruminis ATCC 25644</name>
    <dbReference type="NCBI Taxonomy" id="525362"/>
    <lineage>
        <taxon>Bacteria</taxon>
        <taxon>Bacillati</taxon>
        <taxon>Bacillota</taxon>
        <taxon>Bacilli</taxon>
        <taxon>Lactobacillales</taxon>
        <taxon>Lactobacillaceae</taxon>
        <taxon>Ligilactobacillus</taxon>
    </lineage>
</organism>
<accession>E7FR75</accession>
<evidence type="ECO:0000256" key="5">
    <source>
        <dbReference type="ARBA" id="ARBA00023098"/>
    </source>
</evidence>
<evidence type="ECO:0000313" key="11">
    <source>
        <dbReference type="EMBL" id="EFZ34462.1"/>
    </source>
</evidence>
<dbReference type="EMBL" id="ACGS02000041">
    <property type="protein sequence ID" value="EFZ34462.1"/>
    <property type="molecule type" value="Genomic_DNA"/>
</dbReference>
<dbReference type="GO" id="GO:0006633">
    <property type="term" value="P:fatty acid biosynthetic process"/>
    <property type="evidence" value="ECO:0007669"/>
    <property type="project" value="UniProtKB-UniRule"/>
</dbReference>
<dbReference type="Pfam" id="PF02504">
    <property type="entry name" value="FA_synthesis"/>
    <property type="match status" value="1"/>
</dbReference>
<evidence type="ECO:0000256" key="10">
    <source>
        <dbReference type="HAMAP-Rule" id="MF_00019"/>
    </source>
</evidence>
<dbReference type="UniPathway" id="UPA00085"/>
<dbReference type="AlphaFoldDB" id="E7FR75"/>
<protein>
    <recommendedName>
        <fullName evidence="8 10">Phosphate acyltransferase</fullName>
        <ecNumber evidence="8 10">2.3.1.274</ecNumber>
    </recommendedName>
    <alternativeName>
        <fullName evidence="10">Acyl-ACP phosphotransacylase</fullName>
    </alternativeName>
    <alternativeName>
        <fullName evidence="10">Acyl-[acyl-carrier-protein]--phosphate acyltransferase</fullName>
    </alternativeName>
    <alternativeName>
        <fullName evidence="10">Phosphate-acyl-ACP acyltransferase</fullName>
    </alternativeName>
</protein>
<dbReference type="PANTHER" id="PTHR30100:SF1">
    <property type="entry name" value="PHOSPHATE ACYLTRANSFERASE"/>
    <property type="match status" value="1"/>
</dbReference>
<evidence type="ECO:0000256" key="9">
    <source>
        <dbReference type="ARBA" id="ARBA00046608"/>
    </source>
</evidence>
<dbReference type="InterPro" id="IPR003664">
    <property type="entry name" value="FA_synthesis"/>
</dbReference>
<evidence type="ECO:0000256" key="7">
    <source>
        <dbReference type="ARBA" id="ARBA00023264"/>
    </source>
</evidence>